<evidence type="ECO:0000256" key="1">
    <source>
        <dbReference type="SAM" id="Coils"/>
    </source>
</evidence>
<protein>
    <submittedName>
        <fullName evidence="2">Uncharacterized protein</fullName>
    </submittedName>
</protein>
<comment type="caution">
    <text evidence="2">The sequence shown here is derived from an EMBL/GenBank/DDBJ whole genome shotgun (WGS) entry which is preliminary data.</text>
</comment>
<proteinExistence type="predicted"/>
<feature type="coiled-coil region" evidence="1">
    <location>
        <begin position="32"/>
        <end position="59"/>
    </location>
</feature>
<dbReference type="EMBL" id="JAPMUA010000002">
    <property type="protein sequence ID" value="MDG3585486.1"/>
    <property type="molecule type" value="Genomic_DNA"/>
</dbReference>
<accession>A0ABT6FQV5</accession>
<organism evidence="2 3">
    <name type="scientific">Galbibacter pacificus</name>
    <dbReference type="NCBI Taxonomy" id="2996052"/>
    <lineage>
        <taxon>Bacteria</taxon>
        <taxon>Pseudomonadati</taxon>
        <taxon>Bacteroidota</taxon>
        <taxon>Flavobacteriia</taxon>
        <taxon>Flavobacteriales</taxon>
        <taxon>Flavobacteriaceae</taxon>
        <taxon>Galbibacter</taxon>
    </lineage>
</organism>
<reference evidence="2" key="1">
    <citation type="submission" date="2022-11" db="EMBL/GenBank/DDBJ databases">
        <title>High-quality draft genome sequence of Galbibacter sp. strain CMA-7.</title>
        <authorList>
            <person name="Wei L."/>
            <person name="Dong C."/>
            <person name="Shao Z."/>
        </authorList>
    </citation>
    <scope>NUCLEOTIDE SEQUENCE</scope>
    <source>
        <strain evidence="2">CMA-7</strain>
    </source>
</reference>
<dbReference type="Proteomes" id="UP001153642">
    <property type="component" value="Unassembled WGS sequence"/>
</dbReference>
<name>A0ABT6FQV5_9FLAO</name>
<dbReference type="RefSeq" id="WP_277899248.1">
    <property type="nucleotide sequence ID" value="NZ_JAPMUA010000002.1"/>
</dbReference>
<gene>
    <name evidence="2" type="ORF">OSR52_06350</name>
</gene>
<keyword evidence="1" id="KW-0175">Coiled coil</keyword>
<sequence>MDYSEFSSNVNFFSLLCKIKALKSVLSEEQQAKYHKNLLNIVEENIDTIEEEIPKNKRKTFRAVVMATLEN</sequence>
<evidence type="ECO:0000313" key="2">
    <source>
        <dbReference type="EMBL" id="MDG3585486.1"/>
    </source>
</evidence>
<evidence type="ECO:0000313" key="3">
    <source>
        <dbReference type="Proteomes" id="UP001153642"/>
    </source>
</evidence>
<keyword evidence="3" id="KW-1185">Reference proteome</keyword>